<dbReference type="EC" id="3.2.1.8" evidence="9"/>
<dbReference type="Pfam" id="PF00331">
    <property type="entry name" value="Glyco_hydro_10"/>
    <property type="match status" value="1"/>
</dbReference>
<reference evidence="11" key="2">
    <citation type="submission" date="2021-08" db="EMBL/GenBank/DDBJ databases">
        <authorList>
            <person name="Tani A."/>
            <person name="Ola A."/>
            <person name="Ogura Y."/>
            <person name="Katsura K."/>
            <person name="Hayashi T."/>
        </authorList>
    </citation>
    <scope>NUCLEOTIDE SEQUENCE</scope>
    <source>
        <strain evidence="11">LMG 23639</strain>
    </source>
</reference>
<dbReference type="Gene3D" id="3.20.20.80">
    <property type="entry name" value="Glycosidases"/>
    <property type="match status" value="1"/>
</dbReference>
<dbReference type="PANTHER" id="PTHR31490">
    <property type="entry name" value="GLYCOSYL HYDROLASE"/>
    <property type="match status" value="1"/>
</dbReference>
<evidence type="ECO:0000313" key="12">
    <source>
        <dbReference type="Proteomes" id="UP001055102"/>
    </source>
</evidence>
<dbReference type="EMBL" id="BPQR01000019">
    <property type="protein sequence ID" value="GJE05876.1"/>
    <property type="molecule type" value="Genomic_DNA"/>
</dbReference>
<dbReference type="Proteomes" id="UP001055102">
    <property type="component" value="Unassembled WGS sequence"/>
</dbReference>
<dbReference type="PANTHER" id="PTHR31490:SF88">
    <property type="entry name" value="BETA-XYLANASE"/>
    <property type="match status" value="1"/>
</dbReference>
<gene>
    <name evidence="11" type="primary">xynZ</name>
    <name evidence="11" type="ORF">AOPFMNJM_1182</name>
</gene>
<keyword evidence="3" id="KW-0858">Xylan degradation</keyword>
<dbReference type="PROSITE" id="PS51760">
    <property type="entry name" value="GH10_2"/>
    <property type="match status" value="1"/>
</dbReference>
<keyword evidence="5 9" id="KW-0378">Hydrolase</keyword>
<reference evidence="11" key="1">
    <citation type="journal article" date="2021" name="Front. Microbiol.">
        <title>Comprehensive Comparative Genomics and Phenotyping of Methylobacterium Species.</title>
        <authorList>
            <person name="Alessa O."/>
            <person name="Ogura Y."/>
            <person name="Fujitani Y."/>
            <person name="Takami H."/>
            <person name="Hayashi T."/>
            <person name="Sahin N."/>
            <person name="Tani A."/>
        </authorList>
    </citation>
    <scope>NUCLEOTIDE SEQUENCE</scope>
    <source>
        <strain evidence="11">LMG 23639</strain>
    </source>
</reference>
<sequence length="357" mass="39298">MPPRLPGPTLSRREWIAGAATLGALPALAYAPDGLAAAAGRIGIAYGSAAVHPMIERDPDYAAALARECGLLVCENATKMDAVLPRPDLVSYAAADATLAFATRHRMRMRGHTLIWHEAIPAWVRPRIAGPGAETFLRQWITSAAGHFRGRFESWDAVNEIVAPEEGRADGLRRSPWLAALGPRYVDLAFQMLAEVDPAAAGVWNENDCEQAAPWMEARRALVLRTLEGLKRRGVPIRRLGLQGHLYSTFPLDQGKLRAFLREVAGLGLAIEITELDVDDRAFPADPQKRDQGVADLGRRFLDTVLDEPAVLNVVTWNVTDRGTWLNASPIRRRPDGLPQRALPLDAQYRRKPLCRP</sequence>
<dbReference type="InterPro" id="IPR001000">
    <property type="entry name" value="GH10_dom"/>
</dbReference>
<dbReference type="PRINTS" id="PR00134">
    <property type="entry name" value="GLHYDRLASE10"/>
</dbReference>
<evidence type="ECO:0000259" key="10">
    <source>
        <dbReference type="PROSITE" id="PS51760"/>
    </source>
</evidence>
<evidence type="ECO:0000256" key="2">
    <source>
        <dbReference type="ARBA" id="ARBA00007495"/>
    </source>
</evidence>
<dbReference type="SMART" id="SM00633">
    <property type="entry name" value="Glyco_10"/>
    <property type="match status" value="1"/>
</dbReference>
<evidence type="ECO:0000256" key="3">
    <source>
        <dbReference type="ARBA" id="ARBA00022651"/>
    </source>
</evidence>
<evidence type="ECO:0000256" key="6">
    <source>
        <dbReference type="ARBA" id="ARBA00023277"/>
    </source>
</evidence>
<dbReference type="InterPro" id="IPR017853">
    <property type="entry name" value="GH"/>
</dbReference>
<evidence type="ECO:0000256" key="1">
    <source>
        <dbReference type="ARBA" id="ARBA00000681"/>
    </source>
</evidence>
<evidence type="ECO:0000313" key="11">
    <source>
        <dbReference type="EMBL" id="GJE05876.1"/>
    </source>
</evidence>
<dbReference type="SUPFAM" id="SSF51445">
    <property type="entry name" value="(Trans)glycosidases"/>
    <property type="match status" value="1"/>
</dbReference>
<accession>A0ABQ4SRP6</accession>
<organism evidence="11 12">
    <name type="scientific">Methylobacterium jeotgali</name>
    <dbReference type="NCBI Taxonomy" id="381630"/>
    <lineage>
        <taxon>Bacteria</taxon>
        <taxon>Pseudomonadati</taxon>
        <taxon>Pseudomonadota</taxon>
        <taxon>Alphaproteobacteria</taxon>
        <taxon>Hyphomicrobiales</taxon>
        <taxon>Methylobacteriaceae</taxon>
        <taxon>Methylobacterium</taxon>
    </lineage>
</organism>
<proteinExistence type="inferred from homology"/>
<keyword evidence="12" id="KW-1185">Reference proteome</keyword>
<evidence type="ECO:0000256" key="4">
    <source>
        <dbReference type="ARBA" id="ARBA00022729"/>
    </source>
</evidence>
<keyword evidence="8 9" id="KW-0624">Polysaccharide degradation</keyword>
<evidence type="ECO:0000256" key="5">
    <source>
        <dbReference type="ARBA" id="ARBA00022801"/>
    </source>
</evidence>
<dbReference type="PROSITE" id="PS51318">
    <property type="entry name" value="TAT"/>
    <property type="match status" value="1"/>
</dbReference>
<feature type="domain" description="GH10" evidence="10">
    <location>
        <begin position="36"/>
        <end position="357"/>
    </location>
</feature>
<evidence type="ECO:0000256" key="9">
    <source>
        <dbReference type="RuleBase" id="RU361174"/>
    </source>
</evidence>
<keyword evidence="4" id="KW-0732">Signal</keyword>
<dbReference type="InterPro" id="IPR006311">
    <property type="entry name" value="TAT_signal"/>
</dbReference>
<comment type="similarity">
    <text evidence="2 9">Belongs to the glycosyl hydrolase 10 (cellulase F) family.</text>
</comment>
<keyword evidence="6 9" id="KW-0119">Carbohydrate metabolism</keyword>
<protein>
    <recommendedName>
        <fullName evidence="9">Beta-xylanase</fullName>
        <ecNumber evidence="9">3.2.1.8</ecNumber>
    </recommendedName>
</protein>
<name>A0ABQ4SRP6_9HYPH</name>
<comment type="catalytic activity">
    <reaction evidence="1 9">
        <text>Endohydrolysis of (1-&gt;4)-beta-D-xylosidic linkages in xylans.</text>
        <dbReference type="EC" id="3.2.1.8"/>
    </reaction>
</comment>
<evidence type="ECO:0000256" key="7">
    <source>
        <dbReference type="ARBA" id="ARBA00023295"/>
    </source>
</evidence>
<evidence type="ECO:0000256" key="8">
    <source>
        <dbReference type="ARBA" id="ARBA00023326"/>
    </source>
</evidence>
<keyword evidence="7 9" id="KW-0326">Glycosidase</keyword>
<dbReference type="InterPro" id="IPR044846">
    <property type="entry name" value="GH10"/>
</dbReference>
<dbReference type="RefSeq" id="WP_238274540.1">
    <property type="nucleotide sequence ID" value="NZ_BPQR01000019.1"/>
</dbReference>
<comment type="caution">
    <text evidence="11">The sequence shown here is derived from an EMBL/GenBank/DDBJ whole genome shotgun (WGS) entry which is preliminary data.</text>
</comment>